<organism evidence="1 2">
    <name type="scientific">Cinchona calisaya</name>
    <dbReference type="NCBI Taxonomy" id="153742"/>
    <lineage>
        <taxon>Eukaryota</taxon>
        <taxon>Viridiplantae</taxon>
        <taxon>Streptophyta</taxon>
        <taxon>Embryophyta</taxon>
        <taxon>Tracheophyta</taxon>
        <taxon>Spermatophyta</taxon>
        <taxon>Magnoliopsida</taxon>
        <taxon>eudicotyledons</taxon>
        <taxon>Gunneridae</taxon>
        <taxon>Pentapetalae</taxon>
        <taxon>asterids</taxon>
        <taxon>lamiids</taxon>
        <taxon>Gentianales</taxon>
        <taxon>Rubiaceae</taxon>
        <taxon>Cinchonoideae</taxon>
        <taxon>Cinchoneae</taxon>
        <taxon>Cinchona</taxon>
    </lineage>
</organism>
<accession>A0ABD2ZZN5</accession>
<evidence type="ECO:0000313" key="2">
    <source>
        <dbReference type="Proteomes" id="UP001630127"/>
    </source>
</evidence>
<gene>
    <name evidence="1" type="ORF">ACH5RR_013130</name>
</gene>
<proteinExistence type="predicted"/>
<keyword evidence="2" id="KW-1185">Reference proteome</keyword>
<evidence type="ECO:0000313" key="1">
    <source>
        <dbReference type="EMBL" id="KAL3524758.1"/>
    </source>
</evidence>
<name>A0ABD2ZZN5_9GENT</name>
<dbReference type="AlphaFoldDB" id="A0ABD2ZZN5"/>
<dbReference type="EMBL" id="JBJUIK010000006">
    <property type="protein sequence ID" value="KAL3524758.1"/>
    <property type="molecule type" value="Genomic_DNA"/>
</dbReference>
<comment type="caution">
    <text evidence="1">The sequence shown here is derived from an EMBL/GenBank/DDBJ whole genome shotgun (WGS) entry which is preliminary data.</text>
</comment>
<protein>
    <submittedName>
        <fullName evidence="1">Uncharacterized protein</fullName>
    </submittedName>
</protein>
<dbReference type="Proteomes" id="UP001630127">
    <property type="component" value="Unassembled WGS sequence"/>
</dbReference>
<reference evidence="1 2" key="1">
    <citation type="submission" date="2024-11" db="EMBL/GenBank/DDBJ databases">
        <title>A near-complete genome assembly of Cinchona calisaya.</title>
        <authorList>
            <person name="Lian D.C."/>
            <person name="Zhao X.W."/>
            <person name="Wei L."/>
        </authorList>
    </citation>
    <scope>NUCLEOTIDE SEQUENCE [LARGE SCALE GENOMIC DNA]</scope>
    <source>
        <tissue evidence="1">Nenye</tissue>
    </source>
</reference>
<sequence>MKASISIGAPEKRVEIAMSKPLVGLVELLELDKDQLPVDKKTRGGRSSCQDLSSKTSKLKAVQEELKVVNTDSVKAQTSIQELKDQLLLQSVNKFIASNTLRDELENSISLPPRQASGKVLVDI</sequence>